<reference evidence="2" key="1">
    <citation type="submission" date="2021-04" db="EMBL/GenBank/DDBJ databases">
        <title>Draft genome sequence of StrPh-CL8, a phytoplasma strain causing strawberry phyllody in Chile.</title>
        <authorList>
            <person name="Cui W."/>
            <person name="Zamorano A."/>
            <person name="Fiore N."/>
        </authorList>
    </citation>
    <scope>NUCLEOTIDE SEQUENCE [LARGE SCALE GENOMIC DNA]</scope>
    <source>
        <strain evidence="2">StrPh-Cl</strain>
    </source>
</reference>
<evidence type="ECO:0000313" key="2">
    <source>
        <dbReference type="EMBL" id="MBS2126158.1"/>
    </source>
</evidence>
<feature type="coiled-coil region" evidence="1">
    <location>
        <begin position="5"/>
        <end position="46"/>
    </location>
</feature>
<accession>A0ABS5K2Q3</accession>
<dbReference type="RefSeq" id="WP_212330705.1">
    <property type="nucleotide sequence ID" value="NZ_JAGVRH010000001.1"/>
</dbReference>
<evidence type="ECO:0000256" key="1">
    <source>
        <dbReference type="SAM" id="Coils"/>
    </source>
</evidence>
<proteinExistence type="predicted"/>
<dbReference type="EMBL" id="JAGVRH010000001">
    <property type="protein sequence ID" value="MBS2126158.1"/>
    <property type="molecule type" value="Genomic_DNA"/>
</dbReference>
<comment type="caution">
    <text evidence="2">The sequence shown here is derived from an EMBL/GenBank/DDBJ whole genome shotgun (WGS) entry which is preliminary data.</text>
</comment>
<keyword evidence="3" id="KW-1185">Reference proteome</keyword>
<sequence length="99" mass="11730">MEGEIKGLEGAKKLLAQENKELQAEINRLNAELITVKEDRDEKQKQKDILFEKLMAKQREVDTAMKKLKDQTEWTNNQYKTPDIPWLSKPIDKLLDWFK</sequence>
<gene>
    <name evidence="2" type="ORF">J8J04_00265</name>
</gene>
<dbReference type="Proteomes" id="UP000811481">
    <property type="component" value="Unassembled WGS sequence"/>
</dbReference>
<protein>
    <submittedName>
        <fullName evidence="2">Uncharacterized protein</fullName>
    </submittedName>
</protein>
<keyword evidence="1" id="KW-0175">Coiled coil</keyword>
<name>A0ABS5K2Q3_9MOLU</name>
<evidence type="ECO:0000313" key="3">
    <source>
        <dbReference type="Proteomes" id="UP000811481"/>
    </source>
</evidence>
<organism evidence="2 3">
    <name type="scientific">'Fragaria x ananassa' phyllody phytoplasma</name>
    <dbReference type="NCBI Taxonomy" id="2358428"/>
    <lineage>
        <taxon>Bacteria</taxon>
        <taxon>Bacillati</taxon>
        <taxon>Mycoplasmatota</taxon>
        <taxon>Mollicutes</taxon>
        <taxon>Acholeplasmatales</taxon>
        <taxon>Acholeplasmataceae</taxon>
        <taxon>Candidatus Phytoplasma</taxon>
        <taxon>16SrXIII (Mexican periwinkle virescence group)</taxon>
    </lineage>
</organism>